<keyword evidence="3" id="KW-0560">Oxidoreductase</keyword>
<keyword evidence="10" id="KW-1185">Reference proteome</keyword>
<comment type="caution">
    <text evidence="9">The sequence shown here is derived from an EMBL/GenBank/DDBJ whole genome shotgun (WGS) entry which is preliminary data.</text>
</comment>
<dbReference type="InterPro" id="IPR012336">
    <property type="entry name" value="Thioredoxin-like_fold"/>
</dbReference>
<evidence type="ECO:0000256" key="6">
    <source>
        <dbReference type="SAM" id="MobiDB-lite"/>
    </source>
</evidence>
<evidence type="ECO:0000256" key="3">
    <source>
        <dbReference type="ARBA" id="ARBA00023002"/>
    </source>
</evidence>
<evidence type="ECO:0000256" key="2">
    <source>
        <dbReference type="ARBA" id="ARBA00022729"/>
    </source>
</evidence>
<evidence type="ECO:0000313" key="9">
    <source>
        <dbReference type="EMBL" id="MDT0379966.1"/>
    </source>
</evidence>
<evidence type="ECO:0000256" key="7">
    <source>
        <dbReference type="SAM" id="Phobius"/>
    </source>
</evidence>
<dbReference type="SUPFAM" id="SSF52833">
    <property type="entry name" value="Thioredoxin-like"/>
    <property type="match status" value="1"/>
</dbReference>
<reference evidence="10" key="1">
    <citation type="submission" date="2023-07" db="EMBL/GenBank/DDBJ databases">
        <title>30 novel species of actinomycetes from the DSMZ collection.</title>
        <authorList>
            <person name="Nouioui I."/>
        </authorList>
    </citation>
    <scope>NUCLEOTIDE SEQUENCE [LARGE SCALE GENOMIC DNA]</scope>
    <source>
        <strain evidence="10">DSM 42041</strain>
    </source>
</reference>
<keyword evidence="5" id="KW-0676">Redox-active center</keyword>
<evidence type="ECO:0000313" key="10">
    <source>
        <dbReference type="Proteomes" id="UP001183414"/>
    </source>
</evidence>
<feature type="domain" description="Thioredoxin-like fold" evidence="8">
    <location>
        <begin position="69"/>
        <end position="242"/>
    </location>
</feature>
<evidence type="ECO:0000256" key="4">
    <source>
        <dbReference type="ARBA" id="ARBA00023157"/>
    </source>
</evidence>
<dbReference type="PANTHER" id="PTHR13887">
    <property type="entry name" value="GLUTATHIONE S-TRANSFERASE KAPPA"/>
    <property type="match status" value="1"/>
</dbReference>
<feature type="region of interest" description="Disordered" evidence="6">
    <location>
        <begin position="1"/>
        <end position="24"/>
    </location>
</feature>
<evidence type="ECO:0000259" key="8">
    <source>
        <dbReference type="Pfam" id="PF13462"/>
    </source>
</evidence>
<proteinExistence type="inferred from homology"/>
<feature type="transmembrane region" description="Helical" evidence="7">
    <location>
        <begin position="32"/>
        <end position="53"/>
    </location>
</feature>
<dbReference type="RefSeq" id="WP_311673733.1">
    <property type="nucleotide sequence ID" value="NZ_JAVREQ010000011.1"/>
</dbReference>
<gene>
    <name evidence="9" type="ORF">RM572_14475</name>
</gene>
<dbReference type="Pfam" id="PF13462">
    <property type="entry name" value="Thioredoxin_4"/>
    <property type="match status" value="1"/>
</dbReference>
<accession>A0ABU2NSL0</accession>
<sequence length="245" mass="26529">MTDDKRPGAASARERLRVERERERQSAKRLRTVKMAGLVVLVLAVAALVAVAVSVTGKGDSASGEARPVTTGPAGAPVTMTVYEDFRCPGCEAFESQYRETINDLRDAGKLRVEYHLVTLIDDNLGGQGSLYAAEAAMCANDAGKFVPYHDLLYTNQPPEQKDAFGDRKYLLRLARQVEGLSTAEFETCVQDGHNADRVARTNNAFLDAGINQTPTVLIDGKPAGADPADPLTPQKLRQIVEKKA</sequence>
<keyword evidence="7" id="KW-0472">Membrane</keyword>
<keyword evidence="7" id="KW-1133">Transmembrane helix</keyword>
<organism evidence="9 10">
    <name type="scientific">Streptomyces hazeniae</name>
    <dbReference type="NCBI Taxonomy" id="3075538"/>
    <lineage>
        <taxon>Bacteria</taxon>
        <taxon>Bacillati</taxon>
        <taxon>Actinomycetota</taxon>
        <taxon>Actinomycetes</taxon>
        <taxon>Kitasatosporales</taxon>
        <taxon>Streptomycetaceae</taxon>
        <taxon>Streptomyces</taxon>
    </lineage>
</organism>
<protein>
    <submittedName>
        <fullName evidence="9">Thioredoxin domain-containing protein</fullName>
    </submittedName>
</protein>
<dbReference type="InterPro" id="IPR036249">
    <property type="entry name" value="Thioredoxin-like_sf"/>
</dbReference>
<name>A0ABU2NSL0_9ACTN</name>
<keyword evidence="7" id="KW-0812">Transmembrane</keyword>
<dbReference type="PANTHER" id="PTHR13887:SF14">
    <property type="entry name" value="DISULFIDE BOND FORMATION PROTEIN D"/>
    <property type="match status" value="1"/>
</dbReference>
<keyword evidence="4" id="KW-1015">Disulfide bond</keyword>
<evidence type="ECO:0000256" key="5">
    <source>
        <dbReference type="ARBA" id="ARBA00023284"/>
    </source>
</evidence>
<comment type="similarity">
    <text evidence="1">Belongs to the thioredoxin family. DsbA subfamily.</text>
</comment>
<keyword evidence="2" id="KW-0732">Signal</keyword>
<evidence type="ECO:0000256" key="1">
    <source>
        <dbReference type="ARBA" id="ARBA00005791"/>
    </source>
</evidence>
<dbReference type="Gene3D" id="3.40.30.10">
    <property type="entry name" value="Glutaredoxin"/>
    <property type="match status" value="1"/>
</dbReference>
<dbReference type="EMBL" id="JAVREQ010000011">
    <property type="protein sequence ID" value="MDT0379966.1"/>
    <property type="molecule type" value="Genomic_DNA"/>
</dbReference>
<feature type="region of interest" description="Disordered" evidence="6">
    <location>
        <begin position="221"/>
        <end position="245"/>
    </location>
</feature>
<dbReference type="Proteomes" id="UP001183414">
    <property type="component" value="Unassembled WGS sequence"/>
</dbReference>